<feature type="transmembrane region" description="Helical" evidence="6">
    <location>
        <begin position="570"/>
        <end position="593"/>
    </location>
</feature>
<dbReference type="PANTHER" id="PTHR11206">
    <property type="entry name" value="MULTIDRUG RESISTANCE PROTEIN"/>
    <property type="match status" value="1"/>
</dbReference>
<comment type="similarity">
    <text evidence="2 6">Belongs to the multi antimicrobial extrusion (MATE) (TC 2.A.66.1) family.</text>
</comment>
<feature type="transmembrane region" description="Helical" evidence="6">
    <location>
        <begin position="446"/>
        <end position="469"/>
    </location>
</feature>
<evidence type="ECO:0000256" key="5">
    <source>
        <dbReference type="ARBA" id="ARBA00023136"/>
    </source>
</evidence>
<feature type="transmembrane region" description="Helical" evidence="6">
    <location>
        <begin position="412"/>
        <end position="434"/>
    </location>
</feature>
<dbReference type="CDD" id="cd13132">
    <property type="entry name" value="MATE_eukaryotic"/>
    <property type="match status" value="1"/>
</dbReference>
<dbReference type="InterPro" id="IPR002528">
    <property type="entry name" value="MATE_fam"/>
</dbReference>
<evidence type="ECO:0000256" key="1">
    <source>
        <dbReference type="ARBA" id="ARBA00004141"/>
    </source>
</evidence>
<gene>
    <name evidence="7" type="ORF">NC653_011088</name>
</gene>
<feature type="transmembrane region" description="Helical" evidence="6">
    <location>
        <begin position="255"/>
        <end position="273"/>
    </location>
</feature>
<feature type="transmembrane region" description="Helical" evidence="6">
    <location>
        <begin position="181"/>
        <end position="203"/>
    </location>
</feature>
<keyword evidence="5 6" id="KW-0472">Membrane</keyword>
<keyword evidence="4 6" id="KW-1133">Transmembrane helix</keyword>
<feature type="transmembrane region" description="Helical" evidence="6">
    <location>
        <begin position="339"/>
        <end position="359"/>
    </location>
</feature>
<dbReference type="InterPro" id="IPR045069">
    <property type="entry name" value="MATE_euk"/>
</dbReference>
<evidence type="ECO:0000256" key="2">
    <source>
        <dbReference type="ARBA" id="ARBA00010199"/>
    </source>
</evidence>
<dbReference type="Pfam" id="PF01554">
    <property type="entry name" value="MatE"/>
    <property type="match status" value="3"/>
</dbReference>
<keyword evidence="8" id="KW-1185">Reference proteome</keyword>
<evidence type="ECO:0000256" key="3">
    <source>
        <dbReference type="ARBA" id="ARBA00022692"/>
    </source>
</evidence>
<evidence type="ECO:0000256" key="6">
    <source>
        <dbReference type="RuleBase" id="RU004914"/>
    </source>
</evidence>
<feature type="transmembrane region" description="Helical" evidence="6">
    <location>
        <begin position="481"/>
        <end position="501"/>
    </location>
</feature>
<dbReference type="AlphaFoldDB" id="A0AAD6W613"/>
<evidence type="ECO:0000313" key="8">
    <source>
        <dbReference type="Proteomes" id="UP001164929"/>
    </source>
</evidence>
<reference evidence="7 8" key="1">
    <citation type="journal article" date="2023" name="Mol. Ecol. Resour.">
        <title>Chromosome-level genome assembly of a triploid poplar Populus alba 'Berolinensis'.</title>
        <authorList>
            <person name="Chen S."/>
            <person name="Yu Y."/>
            <person name="Wang X."/>
            <person name="Wang S."/>
            <person name="Zhang T."/>
            <person name="Zhou Y."/>
            <person name="He R."/>
            <person name="Meng N."/>
            <person name="Wang Y."/>
            <person name="Liu W."/>
            <person name="Liu Z."/>
            <person name="Liu J."/>
            <person name="Guo Q."/>
            <person name="Huang H."/>
            <person name="Sederoff R.R."/>
            <person name="Wang G."/>
            <person name="Qu G."/>
            <person name="Chen S."/>
        </authorList>
    </citation>
    <scope>NUCLEOTIDE SEQUENCE [LARGE SCALE GENOMIC DNA]</scope>
    <source>
        <strain evidence="7">SC-2020</strain>
    </source>
</reference>
<comment type="caution">
    <text evidence="7">The sequence shown here is derived from an EMBL/GenBank/DDBJ whole genome shotgun (WGS) entry which is preliminary data.</text>
</comment>
<dbReference type="GO" id="GO:0016020">
    <property type="term" value="C:membrane"/>
    <property type="evidence" value="ECO:0007669"/>
    <property type="project" value="UniProtKB-SubCell"/>
</dbReference>
<feature type="transmembrane region" description="Helical" evidence="6">
    <location>
        <begin position="675"/>
        <end position="698"/>
    </location>
</feature>
<dbReference type="EMBL" id="JAQIZT010000004">
    <property type="protein sequence ID" value="KAJ7000502.1"/>
    <property type="molecule type" value="Genomic_DNA"/>
</dbReference>
<comment type="subcellular location">
    <subcellularLocation>
        <location evidence="1">Membrane</location>
        <topology evidence="1">Multi-pass membrane protein</topology>
    </subcellularLocation>
</comment>
<organism evidence="7 8">
    <name type="scientific">Populus alba x Populus x berolinensis</name>
    <dbReference type="NCBI Taxonomy" id="444605"/>
    <lineage>
        <taxon>Eukaryota</taxon>
        <taxon>Viridiplantae</taxon>
        <taxon>Streptophyta</taxon>
        <taxon>Embryophyta</taxon>
        <taxon>Tracheophyta</taxon>
        <taxon>Spermatophyta</taxon>
        <taxon>Magnoliopsida</taxon>
        <taxon>eudicotyledons</taxon>
        <taxon>Gunneridae</taxon>
        <taxon>Pentapetalae</taxon>
        <taxon>rosids</taxon>
        <taxon>fabids</taxon>
        <taxon>Malpighiales</taxon>
        <taxon>Salicaceae</taxon>
        <taxon>Saliceae</taxon>
        <taxon>Populus</taxon>
    </lineage>
</organism>
<evidence type="ECO:0000313" key="7">
    <source>
        <dbReference type="EMBL" id="KAJ7000502.1"/>
    </source>
</evidence>
<dbReference type="Proteomes" id="UP001164929">
    <property type="component" value="Chromosome 4"/>
</dbReference>
<feature type="transmembrane region" description="Helical" evidence="6">
    <location>
        <begin position="522"/>
        <end position="550"/>
    </location>
</feature>
<proteinExistence type="inferred from homology"/>
<keyword evidence="3 6" id="KW-0812">Transmembrane</keyword>
<protein>
    <recommendedName>
        <fullName evidence="6">Protein DETOXIFICATION</fullName>
    </recommendedName>
    <alternativeName>
        <fullName evidence="6">Multidrug and toxic compound extrusion protein</fullName>
    </alternativeName>
</protein>
<feature type="transmembrane region" description="Helical" evidence="6">
    <location>
        <begin position="151"/>
        <end position="175"/>
    </location>
</feature>
<name>A0AAD6W613_9ROSI</name>
<evidence type="ECO:0000256" key="4">
    <source>
        <dbReference type="ARBA" id="ARBA00022989"/>
    </source>
</evidence>
<dbReference type="GO" id="GO:0042910">
    <property type="term" value="F:xenobiotic transmembrane transporter activity"/>
    <property type="evidence" value="ECO:0007669"/>
    <property type="project" value="InterPro"/>
</dbReference>
<dbReference type="GO" id="GO:1990961">
    <property type="term" value="P:xenobiotic detoxification by transmembrane export across the plasma membrane"/>
    <property type="evidence" value="ECO:0007669"/>
    <property type="project" value="InterPro"/>
</dbReference>
<feature type="transmembrane region" description="Helical" evidence="6">
    <location>
        <begin position="311"/>
        <end position="333"/>
    </location>
</feature>
<sequence>MADNMGGVVEELKEVSYIAAPMVAVTVLQYQLQVVSVIIVGHLGQLALSGVALATSINNVTGFSLYTCKSPDSLLTLFYSLSSKRSLCTSSNKCYPMRKKTQNSFTCREVMEEEGKREERKWAITWEGFVQELKKAGYIAAPMVAVSVLQYLLQVVSVIIVGHLGALALASAAIATSITNVTGFSLLSGMAGGLETLVGQAYGAKQYQKLGTYTYSAIISLIIMCPPICVLWIFIGKLLPLLGQDTLISQEACKYSMWLIPALFGGAVLKPLTRYLQTQRGEMEEALLPNTEERTRASTTFVEELKKVTSIAAPMVVVTVSLHLLQVVSLMMAGHLGELSLSGVSIGGSFAGFGLAGGLETLCGQAYGAGQYQKFGTYTYCAIISLLPICVPVSILWIYMDRILIAIGQDPEISTVACRYATCLIPALFAYAVLQSLLRYYQSQGLILPMLFSTCATLCVHIPLCWALIFKWELGSTGAAFAIDVSYWLNVVFLALYMGFSSSCEKTRVIYWNHIFSSIKEFFRFALPSAVMVCLATTSLHFYALSGIAAAGSAQVSNHLGAGNHKAAQVVVRAVLSVSLVEAVIVSTNIFCFRHVFGYAFSNEKAVVDYVTEVAPLLCLSVIVDSLQTVLSGIARGCGWQHIGASINLGAYYLAGIPVAVLLCFVLHLRGKGLWIGVLTGSTVQATLLALITSLTNWKKQATKARERMLDGTASAGNGFP</sequence>
<dbReference type="GO" id="GO:0015297">
    <property type="term" value="F:antiporter activity"/>
    <property type="evidence" value="ECO:0007669"/>
    <property type="project" value="InterPro"/>
</dbReference>
<feature type="transmembrane region" description="Helical" evidence="6">
    <location>
        <begin position="215"/>
        <end position="235"/>
    </location>
</feature>
<accession>A0AAD6W613</accession>
<feature type="transmembrane region" description="Helical" evidence="6">
    <location>
        <begin position="380"/>
        <end position="400"/>
    </location>
</feature>
<feature type="transmembrane region" description="Helical" evidence="6">
    <location>
        <begin position="651"/>
        <end position="669"/>
    </location>
</feature>